<name>A0AAV4RMH1_CAEEX</name>
<protein>
    <submittedName>
        <fullName evidence="1">Uncharacterized protein</fullName>
    </submittedName>
</protein>
<sequence>MTPTYCNGTPESSLKFTSHNDAHSLECRLSIPERALLMSLQRLKPLQKVPEHREGNRSHPFSKASTVLLKFWIRFDNRPFNFANPLECTVGIRITKALFKRGSAFASEQ</sequence>
<keyword evidence="2" id="KW-1185">Reference proteome</keyword>
<evidence type="ECO:0000313" key="2">
    <source>
        <dbReference type="Proteomes" id="UP001054945"/>
    </source>
</evidence>
<dbReference type="Proteomes" id="UP001054945">
    <property type="component" value="Unassembled WGS sequence"/>
</dbReference>
<dbReference type="AlphaFoldDB" id="A0AAV4RMH1"/>
<organism evidence="1 2">
    <name type="scientific">Caerostris extrusa</name>
    <name type="common">Bark spider</name>
    <name type="synonym">Caerostris bankana</name>
    <dbReference type="NCBI Taxonomy" id="172846"/>
    <lineage>
        <taxon>Eukaryota</taxon>
        <taxon>Metazoa</taxon>
        <taxon>Ecdysozoa</taxon>
        <taxon>Arthropoda</taxon>
        <taxon>Chelicerata</taxon>
        <taxon>Arachnida</taxon>
        <taxon>Araneae</taxon>
        <taxon>Araneomorphae</taxon>
        <taxon>Entelegynae</taxon>
        <taxon>Araneoidea</taxon>
        <taxon>Araneidae</taxon>
        <taxon>Caerostris</taxon>
    </lineage>
</organism>
<gene>
    <name evidence="1" type="ORF">CEXT_398421</name>
</gene>
<dbReference type="EMBL" id="BPLR01008237">
    <property type="protein sequence ID" value="GIY23128.1"/>
    <property type="molecule type" value="Genomic_DNA"/>
</dbReference>
<reference evidence="1 2" key="1">
    <citation type="submission" date="2021-06" db="EMBL/GenBank/DDBJ databases">
        <title>Caerostris extrusa draft genome.</title>
        <authorList>
            <person name="Kono N."/>
            <person name="Arakawa K."/>
        </authorList>
    </citation>
    <scope>NUCLEOTIDE SEQUENCE [LARGE SCALE GENOMIC DNA]</scope>
</reference>
<proteinExistence type="predicted"/>
<evidence type="ECO:0000313" key="1">
    <source>
        <dbReference type="EMBL" id="GIY23128.1"/>
    </source>
</evidence>
<accession>A0AAV4RMH1</accession>
<comment type="caution">
    <text evidence="1">The sequence shown here is derived from an EMBL/GenBank/DDBJ whole genome shotgun (WGS) entry which is preliminary data.</text>
</comment>